<dbReference type="SUPFAM" id="SSF51197">
    <property type="entry name" value="Clavaminate synthase-like"/>
    <property type="match status" value="1"/>
</dbReference>
<dbReference type="InParanoid" id="A0A096P7T5"/>
<dbReference type="STRING" id="70448.A0A096P7T5"/>
<dbReference type="RefSeq" id="XP_003082598.2">
    <property type="nucleotide sequence ID" value="XM_003082550.2"/>
</dbReference>
<dbReference type="EMBL" id="CAID01000013">
    <property type="protein sequence ID" value="CEG00087.1"/>
    <property type="molecule type" value="Genomic_DNA"/>
</dbReference>
<proteinExistence type="inferred from homology"/>
<comment type="caution">
    <text evidence="3">The sequence shown here is derived from an EMBL/GenBank/DDBJ whole genome shotgun (WGS) entry which is preliminary data.</text>
</comment>
<protein>
    <submittedName>
        <fullName evidence="3">Unnamed product</fullName>
    </submittedName>
</protein>
<keyword evidence="4" id="KW-1185">Reference proteome</keyword>
<dbReference type="KEGG" id="ota:OT_ostta13g01220"/>
<sequence>MSSTVDARARAWTVDARVGSTTTTGDSDGTRGTRYALHRSRDDADDVLFDRFDGEYYYFYDDGEEEGREGRVERDWRHGRGGAGRRRGTRARGRPRGRTTGGALKSSRTSTKARVRCGWCACAASLGGCEKYAALAPHPTRALGECLDVCAPCHTFLSTGSWGRDEATGQFLQCQLCGQGGEERVAYLCDACSVNVLCVQCAPILGAEKHEALKRNPDEPFVCLACDSTPIKYWRDPKSRASPCGQPRAMQIDGKPSTKSIRTVRVVGRRQQPGQGNEFLCQVTTCCGRSECQVESEWVSESALMDTEMQQAITDYTQLRMQWKHRGGTVKAEKVLTKGWLNTYEYVHANGRPTDGDIIPFGVNVMEGALTDDEIHEAERGILELTRKALQGDLGGDPFVTKAGTTSRIKLFFGFAYEKRSDSRNKPQRLIKNVPGIDDPLAAPLHKLAETLQKRGVFAPDFVPNQYVLNIYGRAGAYLMAHKDALHLFEGPIYGVRLFNPRILSFAPDGHMRINVDRGMIDVMQSVGSVTSMDGFAKEDVQHSIPRLSGVDPDYFSCSVIFRMAKRDAVQSAIETLPV</sequence>
<comment type="similarity">
    <text evidence="1">Belongs to the alkB family.</text>
</comment>
<evidence type="ECO:0000256" key="1">
    <source>
        <dbReference type="ARBA" id="ARBA00007879"/>
    </source>
</evidence>
<feature type="region of interest" description="Disordered" evidence="2">
    <location>
        <begin position="76"/>
        <end position="106"/>
    </location>
</feature>
<organism evidence="3 4">
    <name type="scientific">Ostreococcus tauri</name>
    <name type="common">Marine green alga</name>
    <dbReference type="NCBI Taxonomy" id="70448"/>
    <lineage>
        <taxon>Eukaryota</taxon>
        <taxon>Viridiplantae</taxon>
        <taxon>Chlorophyta</taxon>
        <taxon>Mamiellophyceae</taxon>
        <taxon>Mamiellales</taxon>
        <taxon>Bathycoccaceae</taxon>
        <taxon>Ostreococcus</taxon>
    </lineage>
</organism>
<gene>
    <name evidence="3" type="ORF">OT_ostta13g01220</name>
</gene>
<feature type="compositionally biased region" description="Basic residues" evidence="2">
    <location>
        <begin position="79"/>
        <end position="97"/>
    </location>
</feature>
<accession>A0A096P7T5</accession>
<evidence type="ECO:0000313" key="4">
    <source>
        <dbReference type="Proteomes" id="UP000009170"/>
    </source>
</evidence>
<dbReference type="AlphaFoldDB" id="A0A096P7T5"/>
<evidence type="ECO:0000256" key="2">
    <source>
        <dbReference type="SAM" id="MobiDB-lite"/>
    </source>
</evidence>
<name>A0A096P7T5_OSTTA</name>
<dbReference type="Gene3D" id="2.60.120.590">
    <property type="entry name" value="Alpha-ketoglutarate-dependent dioxygenase AlkB-like"/>
    <property type="match status" value="1"/>
</dbReference>
<dbReference type="Proteomes" id="UP000009170">
    <property type="component" value="Unassembled WGS sequence"/>
</dbReference>
<reference evidence="3 4" key="2">
    <citation type="journal article" date="2014" name="BMC Genomics">
        <title>An improved genome of the model marine alga Ostreococcus tauri unfolds by assessing Illumina de novo assemblies.</title>
        <authorList>
            <person name="Blanc-Mathieu R."/>
            <person name="Verhelst B."/>
            <person name="Derelle E."/>
            <person name="Rombauts S."/>
            <person name="Bouget F.Y."/>
            <person name="Carre I."/>
            <person name="Chateau A."/>
            <person name="Eyre-Walker A."/>
            <person name="Grimsley N."/>
            <person name="Moreau H."/>
            <person name="Piegu B."/>
            <person name="Rivals E."/>
            <person name="Schackwitz W."/>
            <person name="Van de Peer Y."/>
            <person name="Piganeau G."/>
        </authorList>
    </citation>
    <scope>NUCLEOTIDE SEQUENCE [LARGE SCALE GENOMIC DNA]</scope>
    <source>
        <strain evidence="4">OTTH 0595 / CCAP 157/2 / RCC745</strain>
    </source>
</reference>
<dbReference type="GeneID" id="9837476"/>
<evidence type="ECO:0000313" key="3">
    <source>
        <dbReference type="EMBL" id="CEG00087.1"/>
    </source>
</evidence>
<dbReference type="InterPro" id="IPR037151">
    <property type="entry name" value="AlkB-like_sf"/>
</dbReference>
<reference evidence="4" key="1">
    <citation type="journal article" date="2006" name="Proc. Natl. Acad. Sci. U.S.A.">
        <title>Genome analysis of the smallest free-living eukaryote Ostreococcus tauri unveils many unique features.</title>
        <authorList>
            <person name="Derelle E."/>
            <person name="Ferraz C."/>
            <person name="Rombauts S."/>
            <person name="Rouze P."/>
            <person name="Worden A.Z."/>
            <person name="Robbens S."/>
            <person name="Partensky F."/>
            <person name="Degroeve S."/>
            <person name="Echeynie S."/>
            <person name="Cooke R."/>
            <person name="Saeys Y."/>
            <person name="Wuyts J."/>
            <person name="Jabbari K."/>
            <person name="Bowler C."/>
            <person name="Panaud O."/>
            <person name="Piegu B."/>
            <person name="Ball S.G."/>
            <person name="Ral J.-P."/>
            <person name="Bouget F.-Y."/>
            <person name="Piganeau G."/>
            <person name="De Baets B."/>
            <person name="Picard A."/>
            <person name="Delseny M."/>
            <person name="Demaille J."/>
            <person name="Van de Peer Y."/>
            <person name="Moreau H."/>
        </authorList>
    </citation>
    <scope>NUCLEOTIDE SEQUENCE [LARGE SCALE GENOMIC DNA]</scope>
    <source>
        <strain evidence="4">OTTH 0595 / CCAP 157/2 / RCC745</strain>
    </source>
</reference>